<dbReference type="Proteomes" id="UP000800097">
    <property type="component" value="Unassembled WGS sequence"/>
</dbReference>
<proteinExistence type="predicted"/>
<dbReference type="AlphaFoldDB" id="A0A6A6JX58"/>
<accession>A0A6A6JX58</accession>
<gene>
    <name evidence="1" type="ORF">EI97DRAFT_8398</name>
</gene>
<reference evidence="1" key="1">
    <citation type="journal article" date="2020" name="Stud. Mycol.">
        <title>101 Dothideomycetes genomes: a test case for predicting lifestyles and emergence of pathogens.</title>
        <authorList>
            <person name="Haridas S."/>
            <person name="Albert R."/>
            <person name="Binder M."/>
            <person name="Bloem J."/>
            <person name="Labutti K."/>
            <person name="Salamov A."/>
            <person name="Andreopoulos B."/>
            <person name="Baker S."/>
            <person name="Barry K."/>
            <person name="Bills G."/>
            <person name="Bluhm B."/>
            <person name="Cannon C."/>
            <person name="Castanera R."/>
            <person name="Culley D."/>
            <person name="Daum C."/>
            <person name="Ezra D."/>
            <person name="Gonzalez J."/>
            <person name="Henrissat B."/>
            <person name="Kuo A."/>
            <person name="Liang C."/>
            <person name="Lipzen A."/>
            <person name="Lutzoni F."/>
            <person name="Magnuson J."/>
            <person name="Mondo S."/>
            <person name="Nolan M."/>
            <person name="Ohm R."/>
            <person name="Pangilinan J."/>
            <person name="Park H.-J."/>
            <person name="Ramirez L."/>
            <person name="Alfaro M."/>
            <person name="Sun H."/>
            <person name="Tritt A."/>
            <person name="Yoshinaga Y."/>
            <person name="Zwiers L.-H."/>
            <person name="Turgeon B."/>
            <person name="Goodwin S."/>
            <person name="Spatafora J."/>
            <person name="Crous P."/>
            <person name="Grigoriev I."/>
        </authorList>
    </citation>
    <scope>NUCLEOTIDE SEQUENCE</scope>
    <source>
        <strain evidence="1">CBS 379.55</strain>
    </source>
</reference>
<organism evidence="1 2">
    <name type="scientific">Westerdykella ornata</name>
    <dbReference type="NCBI Taxonomy" id="318751"/>
    <lineage>
        <taxon>Eukaryota</taxon>
        <taxon>Fungi</taxon>
        <taxon>Dikarya</taxon>
        <taxon>Ascomycota</taxon>
        <taxon>Pezizomycotina</taxon>
        <taxon>Dothideomycetes</taxon>
        <taxon>Pleosporomycetidae</taxon>
        <taxon>Pleosporales</taxon>
        <taxon>Sporormiaceae</taxon>
        <taxon>Westerdykella</taxon>
    </lineage>
</organism>
<name>A0A6A6JX58_WESOR</name>
<sequence>MLAPARSCIGRMYLSSQSTLPSRTPGGVGWLDKRRLSSAGFYLERISLSRAQPP</sequence>
<evidence type="ECO:0000313" key="1">
    <source>
        <dbReference type="EMBL" id="KAF2280784.1"/>
    </source>
</evidence>
<evidence type="ECO:0000313" key="2">
    <source>
        <dbReference type="Proteomes" id="UP000800097"/>
    </source>
</evidence>
<protein>
    <submittedName>
        <fullName evidence="1">Uncharacterized protein</fullName>
    </submittedName>
</protein>
<keyword evidence="2" id="KW-1185">Reference proteome</keyword>
<dbReference type="EMBL" id="ML986484">
    <property type="protein sequence ID" value="KAF2280784.1"/>
    <property type="molecule type" value="Genomic_DNA"/>
</dbReference>
<dbReference type="RefSeq" id="XP_033658321.1">
    <property type="nucleotide sequence ID" value="XM_033803136.1"/>
</dbReference>
<dbReference type="GeneID" id="54556311"/>